<feature type="compositionally biased region" description="Basic and acidic residues" evidence="1">
    <location>
        <begin position="364"/>
        <end position="374"/>
    </location>
</feature>
<evidence type="ECO:0000313" key="2">
    <source>
        <dbReference type="EMBL" id="MDI5973843.1"/>
    </source>
</evidence>
<dbReference type="Pfam" id="PF19379">
    <property type="entry name" value="DUF5954"/>
    <property type="match status" value="1"/>
</dbReference>
<dbReference type="InterPro" id="IPR045998">
    <property type="entry name" value="DUF5954"/>
</dbReference>
<feature type="region of interest" description="Disordered" evidence="1">
    <location>
        <begin position="364"/>
        <end position="383"/>
    </location>
</feature>
<evidence type="ECO:0000256" key="1">
    <source>
        <dbReference type="SAM" id="MobiDB-lite"/>
    </source>
</evidence>
<sequence length="383" mass="41978">MTQHPENIPAYRTIRMSPPIEPVQALADVTAWQARDRYPDVRFAGGPVFGVARERESGGWELYPHFTGMAPQDARDAMGARFRRMAQDAEEAGDAAGRAQCLRAAETMDWEPVDDITVAGTRYRVVRAERFLRTGPVGPEPPRPTDPDTGEVGMTYREVDPAGGFVIDPGTVTGLSDGILTMELLGAVFPRGTVPEDVHRDAKHAAATHPGGVLMPASFMTVERVGGRWLPNDSGTSCTPQSARDGLASHLRVMAPWRLRLDDAGRVAYNEAADRLDAEPGNQLSVDGRHFRIVRVERLIRIGPDGPETSRPSDADPTPPVMVQNEQLRAQGLLDENAGATEGDNTEIDEATRRFEKLFLEEQERRAAAREARRTTRGTPGQD</sequence>
<protein>
    <submittedName>
        <fullName evidence="2">DUF5954 family protein</fullName>
    </submittedName>
</protein>
<reference evidence="2" key="1">
    <citation type="submission" date="2023-05" db="EMBL/GenBank/DDBJ databases">
        <title>Streptantibioticus silvisoli sp. nov., acidotolerant actinomycetes 1 from pine litter.</title>
        <authorList>
            <person name="Swiecimska M."/>
            <person name="Golinska P."/>
            <person name="Sangal V."/>
            <person name="Wachnowicz B."/>
            <person name="Goodfellow M."/>
        </authorList>
    </citation>
    <scope>NUCLEOTIDE SEQUENCE</scope>
    <source>
        <strain evidence="2">SL13</strain>
    </source>
</reference>
<accession>A0AA90KBL8</accession>
<dbReference type="AlphaFoldDB" id="A0AA90KBL8"/>
<dbReference type="EMBL" id="JABXJJ020000053">
    <property type="protein sequence ID" value="MDI5973843.1"/>
    <property type="molecule type" value="Genomic_DNA"/>
</dbReference>
<dbReference type="RefSeq" id="WP_271315836.1">
    <property type="nucleotide sequence ID" value="NZ_JABXJJ020000053.1"/>
</dbReference>
<gene>
    <name evidence="2" type="ORF">POF50_031645</name>
</gene>
<organism evidence="2">
    <name type="scientific">Streptantibioticus silvisoli</name>
    <dbReference type="NCBI Taxonomy" id="2705255"/>
    <lineage>
        <taxon>Bacteria</taxon>
        <taxon>Bacillati</taxon>
        <taxon>Actinomycetota</taxon>
        <taxon>Actinomycetes</taxon>
        <taxon>Kitasatosporales</taxon>
        <taxon>Streptomycetaceae</taxon>
        <taxon>Streptantibioticus</taxon>
    </lineage>
</organism>
<proteinExistence type="predicted"/>
<comment type="caution">
    <text evidence="2">The sequence shown here is derived from an EMBL/GenBank/DDBJ whole genome shotgun (WGS) entry which is preliminary data.</text>
</comment>
<name>A0AA90KBL8_9ACTN</name>